<proteinExistence type="predicted"/>
<name>A0A1B1IHV5_9VIRU</name>
<accession>A0A1B1IHV5</accession>
<reference evidence="1" key="1">
    <citation type="submission" date="2015-12" db="EMBL/GenBank/DDBJ databases">
        <authorList>
            <person name="Shamseldin A."/>
            <person name="Moawad H."/>
            <person name="Abd El-Rahim W.M."/>
            <person name="Sadowsky M.J."/>
        </authorList>
    </citation>
    <scope>NUCLEOTIDE SEQUENCE</scope>
    <source>
        <strain evidence="1">WHH01</strain>
    </source>
</reference>
<evidence type="ECO:0000313" key="1">
    <source>
        <dbReference type="EMBL" id="ANR76355.1"/>
    </source>
</evidence>
<sequence>MTFVWGVWDTLEMVYLSYHRTWTGATKYINKSGLDGLEVRKIVLDE</sequence>
<organism evidence="1">
    <name type="scientific">Skeletonema virus LDF-2015a</name>
    <dbReference type="NCBI Taxonomy" id="1769778"/>
    <lineage>
        <taxon>Viruses</taxon>
    </lineage>
</organism>
<protein>
    <submittedName>
        <fullName evidence="1">Uncharacterized protein</fullName>
    </submittedName>
</protein>
<gene>
    <name evidence="1" type="ORF">AUR56_00009</name>
</gene>
<dbReference type="EMBL" id="KU382254">
    <property type="protein sequence ID" value="ANR76355.1"/>
    <property type="molecule type" value="Genomic_DNA"/>
</dbReference>